<dbReference type="EMBL" id="LR134318">
    <property type="protein sequence ID" value="VEF11189.1"/>
    <property type="molecule type" value="Genomic_DNA"/>
</dbReference>
<evidence type="ECO:0000313" key="3">
    <source>
        <dbReference type="EMBL" id="VEF11189.1"/>
    </source>
</evidence>
<feature type="region of interest" description="Disordered" evidence="1">
    <location>
        <begin position="63"/>
        <end position="82"/>
    </location>
</feature>
<name>A0A3S4P8A6_PSEFL</name>
<proteinExistence type="predicted"/>
<accession>A0A3S4P8A6</accession>
<protein>
    <submittedName>
        <fullName evidence="3">YidE/YbjL duplication</fullName>
    </submittedName>
</protein>
<reference evidence="3 4" key="1">
    <citation type="submission" date="2018-12" db="EMBL/GenBank/DDBJ databases">
        <authorList>
            <consortium name="Pathogen Informatics"/>
        </authorList>
    </citation>
    <scope>NUCLEOTIDE SEQUENCE [LARGE SCALE GENOMIC DNA]</scope>
    <source>
        <strain evidence="3 4">NCTC9428</strain>
    </source>
</reference>
<feature type="transmembrane region" description="Helical" evidence="2">
    <location>
        <begin position="15"/>
        <end position="32"/>
    </location>
</feature>
<evidence type="ECO:0000313" key="4">
    <source>
        <dbReference type="Proteomes" id="UP000281909"/>
    </source>
</evidence>
<dbReference type="Proteomes" id="UP000281909">
    <property type="component" value="Chromosome"/>
</dbReference>
<keyword evidence="2" id="KW-0472">Membrane</keyword>
<dbReference type="OrthoDB" id="5166626at2"/>
<dbReference type="RefSeq" id="WP_126363487.1">
    <property type="nucleotide sequence ID" value="NZ_LR134318.1"/>
</dbReference>
<sequence length="82" mass="8944">MPEFILHALRADPEIGVFLAIALGVFVGRIHIGSFHLATGFSLGLGFVGTYAHWRSPILASRLDSQSPTRASRPTQGQERSR</sequence>
<keyword evidence="2" id="KW-1133">Transmembrane helix</keyword>
<gene>
    <name evidence="3" type="ORF">NCTC9428_02804</name>
</gene>
<dbReference type="AlphaFoldDB" id="A0A3S4P8A6"/>
<organism evidence="3 4">
    <name type="scientific">Pseudomonas fluorescens</name>
    <dbReference type="NCBI Taxonomy" id="294"/>
    <lineage>
        <taxon>Bacteria</taxon>
        <taxon>Pseudomonadati</taxon>
        <taxon>Pseudomonadota</taxon>
        <taxon>Gammaproteobacteria</taxon>
        <taxon>Pseudomonadales</taxon>
        <taxon>Pseudomonadaceae</taxon>
        <taxon>Pseudomonas</taxon>
    </lineage>
</organism>
<evidence type="ECO:0000256" key="1">
    <source>
        <dbReference type="SAM" id="MobiDB-lite"/>
    </source>
</evidence>
<keyword evidence="2" id="KW-0812">Transmembrane</keyword>
<evidence type="ECO:0000256" key="2">
    <source>
        <dbReference type="SAM" id="Phobius"/>
    </source>
</evidence>